<name>A0A2N5Y2C9_9GAMM</name>
<evidence type="ECO:0000313" key="7">
    <source>
        <dbReference type="EMBL" id="PLW82544.1"/>
    </source>
</evidence>
<protein>
    <submittedName>
        <fullName evidence="7">Sodium:proton antiporter</fullName>
    </submittedName>
</protein>
<dbReference type="GO" id="GO:0008324">
    <property type="term" value="F:monoatomic cation transmembrane transporter activity"/>
    <property type="evidence" value="ECO:0007669"/>
    <property type="project" value="InterPro"/>
</dbReference>
<dbReference type="Pfam" id="PF01899">
    <property type="entry name" value="MNHE"/>
    <property type="match status" value="1"/>
</dbReference>
<comment type="caution">
    <text evidence="7">The sequence shown here is derived from an EMBL/GenBank/DDBJ whole genome shotgun (WGS) entry which is preliminary data.</text>
</comment>
<dbReference type="EMBL" id="PKLZ01000008">
    <property type="protein sequence ID" value="PLW82544.1"/>
    <property type="molecule type" value="Genomic_DNA"/>
</dbReference>
<evidence type="ECO:0000256" key="1">
    <source>
        <dbReference type="ARBA" id="ARBA00004651"/>
    </source>
</evidence>
<dbReference type="PANTHER" id="PTHR34584">
    <property type="entry name" value="NA(+)/H(+) ANTIPORTER SUBUNIT E1"/>
    <property type="match status" value="1"/>
</dbReference>
<keyword evidence="8" id="KW-1185">Reference proteome</keyword>
<evidence type="ECO:0000313" key="8">
    <source>
        <dbReference type="Proteomes" id="UP000234845"/>
    </source>
</evidence>
<dbReference type="PANTHER" id="PTHR34584:SF1">
    <property type="entry name" value="NA(+)_H(+) ANTIPORTER SUBUNIT E1"/>
    <property type="match status" value="1"/>
</dbReference>
<sequence length="150" mass="16597">MILGFFIWTALWALLSQNSGWVFGIPVAALATLAGYRLGLRSGPVRPQALPTFLVFFLRELFSGGVDVARRALHARLPIAPAWQIFTLTSRDPRVCLMLSALVGLLPGTLASHHKGSELYVHTLDQHRDWQSTVARLENLLSRLLGESQP</sequence>
<evidence type="ECO:0000256" key="2">
    <source>
        <dbReference type="ARBA" id="ARBA00006228"/>
    </source>
</evidence>
<gene>
    <name evidence="7" type="ORF">CWI75_10865</name>
</gene>
<comment type="similarity">
    <text evidence="2">Belongs to the CPA3 antiporters (TC 2.A.63) subunit E family.</text>
</comment>
<keyword evidence="6" id="KW-0472">Membrane</keyword>
<keyword evidence="4" id="KW-0812">Transmembrane</keyword>
<evidence type="ECO:0000256" key="5">
    <source>
        <dbReference type="ARBA" id="ARBA00022989"/>
    </source>
</evidence>
<keyword evidence="5" id="KW-1133">Transmembrane helix</keyword>
<evidence type="ECO:0000256" key="6">
    <source>
        <dbReference type="ARBA" id="ARBA00023136"/>
    </source>
</evidence>
<accession>A0A2N5Y2C9</accession>
<evidence type="ECO:0000256" key="3">
    <source>
        <dbReference type="ARBA" id="ARBA00022475"/>
    </source>
</evidence>
<dbReference type="Proteomes" id="UP000234845">
    <property type="component" value="Unassembled WGS sequence"/>
</dbReference>
<proteinExistence type="inferred from homology"/>
<comment type="subcellular location">
    <subcellularLocation>
        <location evidence="1">Cell membrane</location>
        <topology evidence="1">Multi-pass membrane protein</topology>
    </subcellularLocation>
</comment>
<dbReference type="AlphaFoldDB" id="A0A2N5Y2C9"/>
<dbReference type="GO" id="GO:0005886">
    <property type="term" value="C:plasma membrane"/>
    <property type="evidence" value="ECO:0007669"/>
    <property type="project" value="UniProtKB-SubCell"/>
</dbReference>
<organism evidence="7 8">
    <name type="scientific">Kineobactrum sediminis</name>
    <dbReference type="NCBI Taxonomy" id="1905677"/>
    <lineage>
        <taxon>Bacteria</taxon>
        <taxon>Pseudomonadati</taxon>
        <taxon>Pseudomonadota</taxon>
        <taxon>Gammaproteobacteria</taxon>
        <taxon>Cellvibrionales</taxon>
        <taxon>Halieaceae</taxon>
        <taxon>Kineobactrum</taxon>
    </lineage>
</organism>
<evidence type="ECO:0000256" key="4">
    <source>
        <dbReference type="ARBA" id="ARBA00022692"/>
    </source>
</evidence>
<dbReference type="OrthoDB" id="9807187at2"/>
<keyword evidence="3" id="KW-1003">Cell membrane</keyword>
<reference evidence="8" key="1">
    <citation type="submission" date="2017-11" db="EMBL/GenBank/DDBJ databases">
        <title>The draft genome sequence of Chromatocurvus sp. F02.</title>
        <authorList>
            <person name="Du Z.-J."/>
            <person name="Chang Y.-Q."/>
        </authorList>
    </citation>
    <scope>NUCLEOTIDE SEQUENCE [LARGE SCALE GENOMIC DNA]</scope>
    <source>
        <strain evidence="8">F02</strain>
    </source>
</reference>
<dbReference type="InterPro" id="IPR002758">
    <property type="entry name" value="Cation_antiport_E"/>
</dbReference>